<dbReference type="GO" id="GO:0008443">
    <property type="term" value="F:phosphofructokinase activity"/>
    <property type="evidence" value="ECO:0007669"/>
    <property type="project" value="UniProtKB-ARBA"/>
</dbReference>
<dbReference type="GO" id="GO:0016052">
    <property type="term" value="P:carbohydrate catabolic process"/>
    <property type="evidence" value="ECO:0007669"/>
    <property type="project" value="UniProtKB-ARBA"/>
</dbReference>
<dbReference type="RefSeq" id="WP_033204221.1">
    <property type="nucleotide sequence ID" value="NZ_LGUP01000408.1"/>
</dbReference>
<dbReference type="CDD" id="cd01164">
    <property type="entry name" value="FruK_PfkB_like"/>
    <property type="match status" value="1"/>
</dbReference>
<protein>
    <submittedName>
        <fullName evidence="8">Sugar kinase</fullName>
    </submittedName>
</protein>
<dbReference type="EMBL" id="LGUP01000408">
    <property type="protein sequence ID" value="KOG08357.1"/>
    <property type="molecule type" value="Genomic_DNA"/>
</dbReference>
<dbReference type="GO" id="GO:0044281">
    <property type="term" value="P:small molecule metabolic process"/>
    <property type="evidence" value="ECO:0007669"/>
    <property type="project" value="UniProtKB-ARBA"/>
</dbReference>
<accession>A0A0L8J3M8</accession>
<dbReference type="Gene3D" id="3.40.1190.20">
    <property type="match status" value="1"/>
</dbReference>
<keyword evidence="3" id="KW-0547">Nucleotide-binding</keyword>
<keyword evidence="2 6" id="KW-0808">Transferase</keyword>
<evidence type="ECO:0000256" key="4">
    <source>
        <dbReference type="ARBA" id="ARBA00022777"/>
    </source>
</evidence>
<proteinExistence type="inferred from homology"/>
<keyword evidence="5" id="KW-0067">ATP-binding</keyword>
<organism evidence="8 9">
    <name type="scientific">Streptomyces viridochromogenes</name>
    <dbReference type="NCBI Taxonomy" id="1938"/>
    <lineage>
        <taxon>Bacteria</taxon>
        <taxon>Bacillati</taxon>
        <taxon>Actinomycetota</taxon>
        <taxon>Actinomycetes</taxon>
        <taxon>Kitasatosporales</taxon>
        <taxon>Streptomycetaceae</taxon>
        <taxon>Streptomyces</taxon>
    </lineage>
</organism>
<dbReference type="Pfam" id="PF00294">
    <property type="entry name" value="PfkB"/>
    <property type="match status" value="1"/>
</dbReference>
<dbReference type="InterPro" id="IPR002173">
    <property type="entry name" value="Carboh/pur_kinase_PfkB_CS"/>
</dbReference>
<evidence type="ECO:0000313" key="9">
    <source>
        <dbReference type="Proteomes" id="UP000037023"/>
    </source>
</evidence>
<dbReference type="InterPro" id="IPR017583">
    <property type="entry name" value="Tagatose/fructose_Pkinase"/>
</dbReference>
<evidence type="ECO:0000256" key="6">
    <source>
        <dbReference type="PIRNR" id="PIRNR000535"/>
    </source>
</evidence>
<sequence>MILTVTLNAALDVTYFVDDLTPHTSHRVKRTFERAGGKGINVARVLAALGHPVLLTGLVGGTTGQAVGEDLRSAGLRDALVPVPGESRRTVTVVSERSGDATVFNQPGPRVDPCSWPAFTRRFAELAGQARVVVLAGSLPPGLPCDTYASLVTAAREAGAVTVLDTSGPALLAALDARPDVIKPNAAEIIEVTGRSHLADAAAELQARGARAVVASDGPRGLHAVTRDGRHRAVPPTRLRGNPTGAGDACVAALAAGLAAGLPWPDILRDAVALSAAAVAAPLAGDFHRDLYEQFRTDVSVETPHAPDAH</sequence>
<dbReference type="OrthoDB" id="9801219at2"/>
<dbReference type="AlphaFoldDB" id="A0A0L8J3M8"/>
<comment type="caution">
    <text evidence="8">The sequence shown here is derived from an EMBL/GenBank/DDBJ whole genome shotgun (WGS) entry which is preliminary data.</text>
</comment>
<dbReference type="PROSITE" id="PS00583">
    <property type="entry name" value="PFKB_KINASES_1"/>
    <property type="match status" value="1"/>
</dbReference>
<comment type="similarity">
    <text evidence="1">Belongs to the carbohydrate kinase PfkB family.</text>
</comment>
<evidence type="ECO:0000256" key="5">
    <source>
        <dbReference type="ARBA" id="ARBA00022840"/>
    </source>
</evidence>
<dbReference type="FunFam" id="3.40.1190.20:FF:000001">
    <property type="entry name" value="Phosphofructokinase"/>
    <property type="match status" value="1"/>
</dbReference>
<reference evidence="8 9" key="1">
    <citation type="submission" date="2015-06" db="EMBL/GenBank/DDBJ databases">
        <authorList>
            <person name="Hoefler B.C."/>
            <person name="Straight P.D."/>
        </authorList>
    </citation>
    <scope>NUCLEOTIDE SEQUENCE [LARGE SCALE GENOMIC DNA]</scope>
    <source>
        <strain evidence="8 9">NRRL 3427</strain>
    </source>
</reference>
<evidence type="ECO:0000256" key="1">
    <source>
        <dbReference type="ARBA" id="ARBA00010688"/>
    </source>
</evidence>
<dbReference type="InterPro" id="IPR029056">
    <property type="entry name" value="Ribokinase-like"/>
</dbReference>
<dbReference type="GO" id="GO:0005829">
    <property type="term" value="C:cytosol"/>
    <property type="evidence" value="ECO:0007669"/>
    <property type="project" value="TreeGrafter"/>
</dbReference>
<evidence type="ECO:0000256" key="3">
    <source>
        <dbReference type="ARBA" id="ARBA00022741"/>
    </source>
</evidence>
<evidence type="ECO:0000259" key="7">
    <source>
        <dbReference type="Pfam" id="PF00294"/>
    </source>
</evidence>
<dbReference type="PIRSF" id="PIRSF000535">
    <property type="entry name" value="1PFK/6PFK/LacC"/>
    <property type="match status" value="1"/>
</dbReference>
<dbReference type="GO" id="GO:0005524">
    <property type="term" value="F:ATP binding"/>
    <property type="evidence" value="ECO:0007669"/>
    <property type="project" value="UniProtKB-KW"/>
</dbReference>
<dbReference type="PATRIC" id="fig|1938.6.peg.8391"/>
<keyword evidence="4 8" id="KW-0418">Kinase</keyword>
<dbReference type="PANTHER" id="PTHR46566:SF5">
    <property type="entry name" value="1-PHOSPHOFRUCTOKINASE"/>
    <property type="match status" value="1"/>
</dbReference>
<gene>
    <name evidence="8" type="ORF">ADK34_38975</name>
</gene>
<evidence type="ECO:0000256" key="2">
    <source>
        <dbReference type="ARBA" id="ARBA00022679"/>
    </source>
</evidence>
<dbReference type="InterPro" id="IPR011611">
    <property type="entry name" value="PfkB_dom"/>
</dbReference>
<feature type="domain" description="Carbohydrate kinase PfkB" evidence="7">
    <location>
        <begin position="11"/>
        <end position="284"/>
    </location>
</feature>
<dbReference type="SUPFAM" id="SSF53613">
    <property type="entry name" value="Ribokinase-like"/>
    <property type="match status" value="1"/>
</dbReference>
<dbReference type="Proteomes" id="UP000037023">
    <property type="component" value="Unassembled WGS sequence"/>
</dbReference>
<evidence type="ECO:0000313" key="8">
    <source>
        <dbReference type="EMBL" id="KOG08357.1"/>
    </source>
</evidence>
<dbReference type="NCBIfam" id="TIGR03168">
    <property type="entry name" value="1-PFK"/>
    <property type="match status" value="1"/>
</dbReference>
<dbReference type="PROSITE" id="PS00584">
    <property type="entry name" value="PFKB_KINASES_2"/>
    <property type="match status" value="1"/>
</dbReference>
<name>A0A0L8J3M8_STRVR</name>
<dbReference type="PANTHER" id="PTHR46566">
    <property type="entry name" value="1-PHOSPHOFRUCTOKINASE-RELATED"/>
    <property type="match status" value="1"/>
</dbReference>